<dbReference type="InterPro" id="IPR013762">
    <property type="entry name" value="Integrase-like_cat_sf"/>
</dbReference>
<evidence type="ECO:0000313" key="5">
    <source>
        <dbReference type="EMBL" id="RGT88939.1"/>
    </source>
</evidence>
<dbReference type="InterPro" id="IPR011010">
    <property type="entry name" value="DNA_brk_join_enz"/>
</dbReference>
<dbReference type="PANTHER" id="PTHR30349">
    <property type="entry name" value="PHAGE INTEGRASE-RELATED"/>
    <property type="match status" value="1"/>
</dbReference>
<dbReference type="Gene3D" id="1.10.443.10">
    <property type="entry name" value="Intergrase catalytic core"/>
    <property type="match status" value="1"/>
</dbReference>
<dbReference type="Proteomes" id="UP000283833">
    <property type="component" value="Unassembled WGS sequence"/>
</dbReference>
<evidence type="ECO:0000256" key="3">
    <source>
        <dbReference type="ARBA" id="ARBA00023172"/>
    </source>
</evidence>
<comment type="caution">
    <text evidence="5">The sequence shown here is derived from an EMBL/GenBank/DDBJ whole genome shotgun (WGS) entry which is preliminary data.</text>
</comment>
<sequence length="604" mass="69706">MAESTQLFLEYKLNFNLHKPKALRPTLIYAVIYFRKKQYKISTGVKVYPNQWNPKKQIATISNGQSKLDNYNNGIVNDKLKQILLSFEQSKAYLCEHIESLSDFYEIIKKYINPNMISKRKKIESSVPATTQMQLLLSEVEKDSTRDIYKGNINLFKQFLIEKKIPDTWSSITSENLEEYKNYLNSGTRTVTSVNNCLSCLKIILKKADKAKEIDFNFYTSGCDKVDKIKDIRTREEKKSKQIPLTEKQVQALYNLKLKEKDTEVRDVFVVQCLLGQRISDMPKLFSGNYKVIDENTVEILIQKTGEKAVIYLFPIAKTILEKYKKTGFKHLKIMTSSDDKDNADRSYAGKINRRIKIICKNAGFNEKITYTEQRGKKKKTISKEFYELIHTHIARHTFITLMCKMGIDKETVKLATGHEDTKMIDEVYLHESSEDKARKLSGAIKDKAKGSLFVANNSQKPEFTEEEIDVFNYVFAGDLLLGINQKYEATKVHEVLDKDLDPGFLELPATKEAIAILKDTKRIGEIDIEKYKGNKELKKKVRGICTIIWEIGKAAHDILLIQFFQDNVITLGLNTEYYLPKTMSKRQIESLFNMKSYKGVIIA</sequence>
<evidence type="ECO:0000313" key="6">
    <source>
        <dbReference type="Proteomes" id="UP000283833"/>
    </source>
</evidence>
<keyword evidence="3" id="KW-0233">DNA recombination</keyword>
<dbReference type="PROSITE" id="PS51898">
    <property type="entry name" value="TYR_RECOMBINASE"/>
    <property type="match status" value="1"/>
</dbReference>
<organism evidence="5 6">
    <name type="scientific">Phocaeicola vulgatus</name>
    <name type="common">Bacteroides vulgatus</name>
    <dbReference type="NCBI Taxonomy" id="821"/>
    <lineage>
        <taxon>Bacteria</taxon>
        <taxon>Pseudomonadati</taxon>
        <taxon>Bacteroidota</taxon>
        <taxon>Bacteroidia</taxon>
        <taxon>Bacteroidales</taxon>
        <taxon>Bacteroidaceae</taxon>
        <taxon>Phocaeicola</taxon>
    </lineage>
</organism>
<dbReference type="PANTHER" id="PTHR30349:SF41">
    <property type="entry name" value="INTEGRASE_RECOMBINASE PROTEIN MJ0367-RELATED"/>
    <property type="match status" value="1"/>
</dbReference>
<dbReference type="SUPFAM" id="SSF56349">
    <property type="entry name" value="DNA breaking-rejoining enzymes"/>
    <property type="match status" value="1"/>
</dbReference>
<protein>
    <recommendedName>
        <fullName evidence="4">Tyr recombinase domain-containing protein</fullName>
    </recommendedName>
</protein>
<evidence type="ECO:0000259" key="4">
    <source>
        <dbReference type="PROSITE" id="PS51898"/>
    </source>
</evidence>
<name>A0A412QDF1_PHOVU</name>
<feature type="domain" description="Tyr recombinase" evidence="4">
    <location>
        <begin position="240"/>
        <end position="442"/>
    </location>
</feature>
<gene>
    <name evidence="5" type="ORF">DWX04_17520</name>
</gene>
<dbReference type="InterPro" id="IPR002104">
    <property type="entry name" value="Integrase_catalytic"/>
</dbReference>
<dbReference type="InterPro" id="IPR010998">
    <property type="entry name" value="Integrase_recombinase_N"/>
</dbReference>
<dbReference type="InterPro" id="IPR035386">
    <property type="entry name" value="Arm-DNA-bind_5"/>
</dbReference>
<evidence type="ECO:0000256" key="1">
    <source>
        <dbReference type="ARBA" id="ARBA00008857"/>
    </source>
</evidence>
<proteinExistence type="inferred from homology"/>
<dbReference type="Pfam" id="PF00589">
    <property type="entry name" value="Phage_integrase"/>
    <property type="match status" value="1"/>
</dbReference>
<dbReference type="GO" id="GO:0003677">
    <property type="term" value="F:DNA binding"/>
    <property type="evidence" value="ECO:0007669"/>
    <property type="project" value="UniProtKB-KW"/>
</dbReference>
<accession>A0A412QDF1</accession>
<keyword evidence="2" id="KW-0238">DNA-binding</keyword>
<dbReference type="RefSeq" id="WP_117853675.1">
    <property type="nucleotide sequence ID" value="NZ_JAKKXF010000052.1"/>
</dbReference>
<comment type="similarity">
    <text evidence="1">Belongs to the 'phage' integrase family.</text>
</comment>
<dbReference type="Gene3D" id="1.10.150.130">
    <property type="match status" value="1"/>
</dbReference>
<dbReference type="AlphaFoldDB" id="A0A412QDF1"/>
<dbReference type="GO" id="GO:0006310">
    <property type="term" value="P:DNA recombination"/>
    <property type="evidence" value="ECO:0007669"/>
    <property type="project" value="UniProtKB-KW"/>
</dbReference>
<dbReference type="GO" id="GO:0015074">
    <property type="term" value="P:DNA integration"/>
    <property type="evidence" value="ECO:0007669"/>
    <property type="project" value="InterPro"/>
</dbReference>
<dbReference type="Pfam" id="PF17293">
    <property type="entry name" value="Arm-DNA-bind_5"/>
    <property type="match status" value="1"/>
</dbReference>
<evidence type="ECO:0000256" key="2">
    <source>
        <dbReference type="ARBA" id="ARBA00023125"/>
    </source>
</evidence>
<reference evidence="5 6" key="1">
    <citation type="submission" date="2018-08" db="EMBL/GenBank/DDBJ databases">
        <title>A genome reference for cultivated species of the human gut microbiota.</title>
        <authorList>
            <person name="Zou Y."/>
            <person name="Xue W."/>
            <person name="Luo G."/>
        </authorList>
    </citation>
    <scope>NUCLEOTIDE SEQUENCE [LARGE SCALE GENOMIC DNA]</scope>
    <source>
        <strain evidence="5 6">AF18-14</strain>
    </source>
</reference>
<dbReference type="EMBL" id="QRXI01000027">
    <property type="protein sequence ID" value="RGT88939.1"/>
    <property type="molecule type" value="Genomic_DNA"/>
</dbReference>
<dbReference type="InterPro" id="IPR050090">
    <property type="entry name" value="Tyrosine_recombinase_XerCD"/>
</dbReference>